<sequence length="72" mass="7208">MVTSPIAAAPATAICGAAHARPGRFAPSSFPTRVDTPKPSNDGNMYSKGSGNTPNPGSRVVAAVLQGQEDVG</sequence>
<dbReference type="InParanoid" id="A0A0P0XF20"/>
<reference evidence="3" key="1">
    <citation type="journal article" date="2005" name="Nature">
        <title>The map-based sequence of the rice genome.</title>
        <authorList>
            <consortium name="International rice genome sequencing project (IRGSP)"/>
            <person name="Matsumoto T."/>
            <person name="Wu J."/>
            <person name="Kanamori H."/>
            <person name="Katayose Y."/>
            <person name="Fujisawa M."/>
            <person name="Namiki N."/>
            <person name="Mizuno H."/>
            <person name="Yamamoto K."/>
            <person name="Antonio B.A."/>
            <person name="Baba T."/>
            <person name="Sakata K."/>
            <person name="Nagamura Y."/>
            <person name="Aoki H."/>
            <person name="Arikawa K."/>
            <person name="Arita K."/>
            <person name="Bito T."/>
            <person name="Chiden Y."/>
            <person name="Fujitsuka N."/>
            <person name="Fukunaka R."/>
            <person name="Hamada M."/>
            <person name="Harada C."/>
            <person name="Hayashi A."/>
            <person name="Hijishita S."/>
            <person name="Honda M."/>
            <person name="Hosokawa S."/>
            <person name="Ichikawa Y."/>
            <person name="Idonuma A."/>
            <person name="Iijima M."/>
            <person name="Ikeda M."/>
            <person name="Ikeno M."/>
            <person name="Ito K."/>
            <person name="Ito S."/>
            <person name="Ito T."/>
            <person name="Ito Y."/>
            <person name="Ito Y."/>
            <person name="Iwabuchi A."/>
            <person name="Kamiya K."/>
            <person name="Karasawa W."/>
            <person name="Kurita K."/>
            <person name="Katagiri S."/>
            <person name="Kikuta A."/>
            <person name="Kobayashi H."/>
            <person name="Kobayashi N."/>
            <person name="Machita K."/>
            <person name="Maehara T."/>
            <person name="Masukawa M."/>
            <person name="Mizubayashi T."/>
            <person name="Mukai Y."/>
            <person name="Nagasaki H."/>
            <person name="Nagata Y."/>
            <person name="Naito S."/>
            <person name="Nakashima M."/>
            <person name="Nakama Y."/>
            <person name="Nakamichi Y."/>
            <person name="Nakamura M."/>
            <person name="Meguro A."/>
            <person name="Negishi M."/>
            <person name="Ohta I."/>
            <person name="Ohta T."/>
            <person name="Okamoto M."/>
            <person name="Ono N."/>
            <person name="Saji S."/>
            <person name="Sakaguchi M."/>
            <person name="Sakai K."/>
            <person name="Shibata M."/>
            <person name="Shimokawa T."/>
            <person name="Song J."/>
            <person name="Takazaki Y."/>
            <person name="Terasawa K."/>
            <person name="Tsugane M."/>
            <person name="Tsuji K."/>
            <person name="Ueda S."/>
            <person name="Waki K."/>
            <person name="Yamagata H."/>
            <person name="Yamamoto M."/>
            <person name="Yamamoto S."/>
            <person name="Yamane H."/>
            <person name="Yoshiki S."/>
            <person name="Yoshihara R."/>
            <person name="Yukawa K."/>
            <person name="Zhong H."/>
            <person name="Yano M."/>
            <person name="Yuan Q."/>
            <person name="Ouyang S."/>
            <person name="Liu J."/>
            <person name="Jones K.M."/>
            <person name="Gansberger K."/>
            <person name="Moffat K."/>
            <person name="Hill J."/>
            <person name="Bera J."/>
            <person name="Fadrosh D."/>
            <person name="Jin S."/>
            <person name="Johri S."/>
            <person name="Kim M."/>
            <person name="Overton L."/>
            <person name="Reardon M."/>
            <person name="Tsitrin T."/>
            <person name="Vuong H."/>
            <person name="Weaver B."/>
            <person name="Ciecko A."/>
            <person name="Tallon L."/>
            <person name="Jackson J."/>
            <person name="Pai G."/>
            <person name="Aken S.V."/>
            <person name="Utterback T."/>
            <person name="Reidmuller S."/>
            <person name="Feldblyum T."/>
            <person name="Hsiao J."/>
            <person name="Zismann V."/>
            <person name="Iobst S."/>
            <person name="de Vazeille A.R."/>
            <person name="Buell C.R."/>
            <person name="Ying K."/>
            <person name="Li Y."/>
            <person name="Lu T."/>
            <person name="Huang Y."/>
            <person name="Zhao Q."/>
            <person name="Feng Q."/>
            <person name="Zhang L."/>
            <person name="Zhu J."/>
            <person name="Weng Q."/>
            <person name="Mu J."/>
            <person name="Lu Y."/>
            <person name="Fan D."/>
            <person name="Liu Y."/>
            <person name="Guan J."/>
            <person name="Zhang Y."/>
            <person name="Yu S."/>
            <person name="Liu X."/>
            <person name="Zhang Y."/>
            <person name="Hong G."/>
            <person name="Han B."/>
            <person name="Choisne N."/>
            <person name="Demange N."/>
            <person name="Orjeda G."/>
            <person name="Samain S."/>
            <person name="Cattolico L."/>
            <person name="Pelletier E."/>
            <person name="Couloux A."/>
            <person name="Segurens B."/>
            <person name="Wincker P."/>
            <person name="D'Hont A."/>
            <person name="Scarpelli C."/>
            <person name="Weissenbach J."/>
            <person name="Salanoubat M."/>
            <person name="Quetier F."/>
            <person name="Yu Y."/>
            <person name="Kim H.R."/>
            <person name="Rambo T."/>
            <person name="Currie J."/>
            <person name="Collura K."/>
            <person name="Luo M."/>
            <person name="Yang T."/>
            <person name="Ammiraju J.S.S."/>
            <person name="Engler F."/>
            <person name="Soderlund C."/>
            <person name="Wing R.A."/>
            <person name="Palmer L.E."/>
            <person name="de la Bastide M."/>
            <person name="Spiegel L."/>
            <person name="Nascimento L."/>
            <person name="Zutavern T."/>
            <person name="O'Shaughnessy A."/>
            <person name="Dike S."/>
            <person name="Dedhia N."/>
            <person name="Preston R."/>
            <person name="Balija V."/>
            <person name="McCombie W.R."/>
            <person name="Chow T."/>
            <person name="Chen H."/>
            <person name="Chung M."/>
            <person name="Chen C."/>
            <person name="Shaw J."/>
            <person name="Wu H."/>
            <person name="Hsiao K."/>
            <person name="Chao Y."/>
            <person name="Chu M."/>
            <person name="Cheng C."/>
            <person name="Hour A."/>
            <person name="Lee P."/>
            <person name="Lin S."/>
            <person name="Lin Y."/>
            <person name="Liou J."/>
            <person name="Liu S."/>
            <person name="Hsing Y."/>
            <person name="Raghuvanshi S."/>
            <person name="Mohanty A."/>
            <person name="Bharti A.K."/>
            <person name="Gaur A."/>
            <person name="Gupta V."/>
            <person name="Kumar D."/>
            <person name="Ravi V."/>
            <person name="Vij S."/>
            <person name="Kapur A."/>
            <person name="Khurana P."/>
            <person name="Khurana P."/>
            <person name="Khurana J.P."/>
            <person name="Tyagi A.K."/>
            <person name="Gaikwad K."/>
            <person name="Singh A."/>
            <person name="Dalal V."/>
            <person name="Srivastava S."/>
            <person name="Dixit A."/>
            <person name="Pal A.K."/>
            <person name="Ghazi I.A."/>
            <person name="Yadav M."/>
            <person name="Pandit A."/>
            <person name="Bhargava A."/>
            <person name="Sureshbabu K."/>
            <person name="Batra K."/>
            <person name="Sharma T.R."/>
            <person name="Mohapatra T."/>
            <person name="Singh N.K."/>
            <person name="Messing J."/>
            <person name="Nelson A.B."/>
            <person name="Fuks G."/>
            <person name="Kavchok S."/>
            <person name="Keizer G."/>
            <person name="Linton E."/>
            <person name="Llaca V."/>
            <person name="Song R."/>
            <person name="Tanyolac B."/>
            <person name="Young S."/>
            <person name="Ho-Il K."/>
            <person name="Hahn J.H."/>
            <person name="Sangsakoo G."/>
            <person name="Vanavichit A."/>
            <person name="de Mattos Luiz.A.T."/>
            <person name="Zimmer P.D."/>
            <person name="Malone G."/>
            <person name="Dellagostin O."/>
            <person name="de Oliveira A.C."/>
            <person name="Bevan M."/>
            <person name="Bancroft I."/>
            <person name="Minx P."/>
            <person name="Cordum H."/>
            <person name="Wilson R."/>
            <person name="Cheng Z."/>
            <person name="Jin W."/>
            <person name="Jiang J."/>
            <person name="Leong S.A."/>
            <person name="Iwama H."/>
            <person name="Gojobori T."/>
            <person name="Itoh T."/>
            <person name="Niimura Y."/>
            <person name="Fujii Y."/>
            <person name="Habara T."/>
            <person name="Sakai H."/>
            <person name="Sato Y."/>
            <person name="Wilson G."/>
            <person name="Kumar K."/>
            <person name="McCouch S."/>
            <person name="Juretic N."/>
            <person name="Hoen D."/>
            <person name="Wright S."/>
            <person name="Bruskiewich R."/>
            <person name="Bureau T."/>
            <person name="Miyao A."/>
            <person name="Hirochika H."/>
            <person name="Nishikawa T."/>
            <person name="Kadowaki K."/>
            <person name="Sugiura M."/>
            <person name="Burr B."/>
            <person name="Sasaki T."/>
        </authorList>
    </citation>
    <scope>NUCLEOTIDE SEQUENCE [LARGE SCALE GENOMIC DNA]</scope>
    <source>
        <strain evidence="3">cv. Nipponbare</strain>
    </source>
</reference>
<dbReference type="EMBL" id="AP014964">
    <property type="protein sequence ID" value="BAT04809.1"/>
    <property type="molecule type" value="Genomic_DNA"/>
</dbReference>
<keyword evidence="3" id="KW-1185">Reference proteome</keyword>
<feature type="region of interest" description="Disordered" evidence="1">
    <location>
        <begin position="21"/>
        <end position="58"/>
    </location>
</feature>
<accession>A0A0P0XF20</accession>
<feature type="compositionally biased region" description="Polar residues" evidence="1">
    <location>
        <begin position="38"/>
        <end position="56"/>
    </location>
</feature>
<organism evidence="2 3">
    <name type="scientific">Oryza sativa subsp. japonica</name>
    <name type="common">Rice</name>
    <dbReference type="NCBI Taxonomy" id="39947"/>
    <lineage>
        <taxon>Eukaryota</taxon>
        <taxon>Viridiplantae</taxon>
        <taxon>Streptophyta</taxon>
        <taxon>Embryophyta</taxon>
        <taxon>Tracheophyta</taxon>
        <taxon>Spermatophyta</taxon>
        <taxon>Magnoliopsida</taxon>
        <taxon>Liliopsida</taxon>
        <taxon>Poales</taxon>
        <taxon>Poaceae</taxon>
        <taxon>BOP clade</taxon>
        <taxon>Oryzoideae</taxon>
        <taxon>Oryzeae</taxon>
        <taxon>Oryzinae</taxon>
        <taxon>Oryza</taxon>
        <taxon>Oryza sativa</taxon>
    </lineage>
</organism>
<dbReference type="AlphaFoldDB" id="A0A0P0XF20"/>
<gene>
    <name evidence="2" type="ordered locus">Os08g0300401</name>
    <name evidence="2" type="ORF">OSNPB_080300401</name>
</gene>
<evidence type="ECO:0000313" key="3">
    <source>
        <dbReference type="Proteomes" id="UP000059680"/>
    </source>
</evidence>
<reference evidence="2 3" key="3">
    <citation type="journal article" date="2013" name="Rice">
        <title>Improvement of the Oryza sativa Nipponbare reference genome using next generation sequence and optical map data.</title>
        <authorList>
            <person name="Kawahara Y."/>
            <person name="de la Bastide M."/>
            <person name="Hamilton J.P."/>
            <person name="Kanamori H."/>
            <person name="McCombie W.R."/>
            <person name="Ouyang S."/>
            <person name="Schwartz D.C."/>
            <person name="Tanaka T."/>
            <person name="Wu J."/>
            <person name="Zhou S."/>
            <person name="Childs K.L."/>
            <person name="Davidson R.M."/>
            <person name="Lin H."/>
            <person name="Quesada-Ocampo L."/>
            <person name="Vaillancourt B."/>
            <person name="Sakai H."/>
            <person name="Lee S.S."/>
            <person name="Kim J."/>
            <person name="Numa H."/>
            <person name="Itoh T."/>
            <person name="Buell C.R."/>
            <person name="Matsumoto T."/>
        </authorList>
    </citation>
    <scope>NUCLEOTIDE SEQUENCE [LARGE SCALE GENOMIC DNA]</scope>
    <source>
        <strain evidence="3">cv. Nipponbare</strain>
    </source>
</reference>
<proteinExistence type="predicted"/>
<evidence type="ECO:0000256" key="1">
    <source>
        <dbReference type="SAM" id="MobiDB-lite"/>
    </source>
</evidence>
<protein>
    <submittedName>
        <fullName evidence="2">Os08g0300401 protein</fullName>
    </submittedName>
</protein>
<dbReference type="Proteomes" id="UP000059680">
    <property type="component" value="Chromosome 8"/>
</dbReference>
<name>A0A0P0XF20_ORYSJ</name>
<reference evidence="2 3" key="2">
    <citation type="journal article" date="2013" name="Plant Cell Physiol.">
        <title>Rice Annotation Project Database (RAP-DB): an integrative and interactive database for rice genomics.</title>
        <authorList>
            <person name="Sakai H."/>
            <person name="Lee S.S."/>
            <person name="Tanaka T."/>
            <person name="Numa H."/>
            <person name="Kim J."/>
            <person name="Kawahara Y."/>
            <person name="Wakimoto H."/>
            <person name="Yang C.C."/>
            <person name="Iwamoto M."/>
            <person name="Abe T."/>
            <person name="Yamada Y."/>
            <person name="Muto A."/>
            <person name="Inokuchi H."/>
            <person name="Ikemura T."/>
            <person name="Matsumoto T."/>
            <person name="Sasaki T."/>
            <person name="Itoh T."/>
        </authorList>
    </citation>
    <scope>NUCLEOTIDE SEQUENCE [LARGE SCALE GENOMIC DNA]</scope>
    <source>
        <strain evidence="3">cv. Nipponbare</strain>
    </source>
</reference>
<dbReference type="PaxDb" id="39947-A0A0P0XF20"/>
<evidence type="ECO:0000313" key="2">
    <source>
        <dbReference type="EMBL" id="BAT04809.1"/>
    </source>
</evidence>